<dbReference type="Pfam" id="PF00586">
    <property type="entry name" value="AIRS"/>
    <property type="match status" value="1"/>
</dbReference>
<comment type="caution">
    <text evidence="4">The sequence shown here is derived from an EMBL/GenBank/DDBJ whole genome shotgun (WGS) entry which is preliminary data.</text>
</comment>
<dbReference type="SUPFAM" id="SSF55326">
    <property type="entry name" value="PurM N-terminal domain-like"/>
    <property type="match status" value="1"/>
</dbReference>
<accession>A0ABT5X532</accession>
<dbReference type="PANTHER" id="PTHR30303">
    <property type="entry name" value="HYDROGENASE ISOENZYMES FORMATION PROTEIN HYPE"/>
    <property type="match status" value="1"/>
</dbReference>
<evidence type="ECO:0000256" key="1">
    <source>
        <dbReference type="ARBA" id="ARBA00006243"/>
    </source>
</evidence>
<dbReference type="Gene3D" id="3.90.650.10">
    <property type="entry name" value="PurM-like C-terminal domain"/>
    <property type="match status" value="1"/>
</dbReference>
<evidence type="ECO:0000259" key="3">
    <source>
        <dbReference type="Pfam" id="PF02769"/>
    </source>
</evidence>
<dbReference type="EMBL" id="JARFPK010000003">
    <property type="protein sequence ID" value="MDF0589793.1"/>
    <property type="molecule type" value="Genomic_DNA"/>
</dbReference>
<name>A0ABT5X532_9EURY</name>
<dbReference type="InterPro" id="IPR036921">
    <property type="entry name" value="PurM-like_N_sf"/>
</dbReference>
<organism evidence="4 5">
    <name type="scientific">Candidatus Methanocrinis natronophilus</name>
    <dbReference type="NCBI Taxonomy" id="3033396"/>
    <lineage>
        <taxon>Archaea</taxon>
        <taxon>Methanobacteriati</taxon>
        <taxon>Methanobacteriota</taxon>
        <taxon>Stenosarchaea group</taxon>
        <taxon>Methanomicrobia</taxon>
        <taxon>Methanotrichales</taxon>
        <taxon>Methanotrichaceae</taxon>
        <taxon>Methanocrinis</taxon>
    </lineage>
</organism>
<feature type="domain" description="PurM-like C-terminal" evidence="3">
    <location>
        <begin position="162"/>
        <end position="320"/>
    </location>
</feature>
<comment type="similarity">
    <text evidence="1">Belongs to the HypE family.</text>
</comment>
<protein>
    <submittedName>
        <fullName evidence="4">AIR synthase family protein</fullName>
    </submittedName>
</protein>
<dbReference type="SUPFAM" id="SSF56042">
    <property type="entry name" value="PurM C-terminal domain-like"/>
    <property type="match status" value="1"/>
</dbReference>
<dbReference type="Proteomes" id="UP001220010">
    <property type="component" value="Unassembled WGS sequence"/>
</dbReference>
<dbReference type="Pfam" id="PF02769">
    <property type="entry name" value="AIRS_C"/>
    <property type="match status" value="1"/>
</dbReference>
<dbReference type="Gene3D" id="3.30.1330.10">
    <property type="entry name" value="PurM-like, N-terminal domain"/>
    <property type="match status" value="1"/>
</dbReference>
<dbReference type="InterPro" id="IPR036676">
    <property type="entry name" value="PurM-like_C_sf"/>
</dbReference>
<dbReference type="InterPro" id="IPR010918">
    <property type="entry name" value="PurM-like_C_dom"/>
</dbReference>
<evidence type="ECO:0000313" key="4">
    <source>
        <dbReference type="EMBL" id="MDF0589793.1"/>
    </source>
</evidence>
<keyword evidence="5" id="KW-1185">Reference proteome</keyword>
<gene>
    <name evidence="4" type="ORF">P0O15_01185</name>
</gene>
<feature type="domain" description="PurM-like N-terminal" evidence="2">
    <location>
        <begin position="39"/>
        <end position="143"/>
    </location>
</feature>
<dbReference type="PIRSF" id="PIRSF005644">
    <property type="entry name" value="Hdrgns_mtr_HypE"/>
    <property type="match status" value="1"/>
</dbReference>
<evidence type="ECO:0000259" key="2">
    <source>
        <dbReference type="Pfam" id="PF00586"/>
    </source>
</evidence>
<proteinExistence type="inferred from homology"/>
<reference evidence="4 5" key="1">
    <citation type="submission" date="2023-03" db="EMBL/GenBank/DDBJ databases">
        <title>WGS of Methanotrichaceae archaeon Mx.</title>
        <authorList>
            <person name="Sorokin D.Y."/>
            <person name="Merkel A.Y."/>
        </authorList>
    </citation>
    <scope>NUCLEOTIDE SEQUENCE [LARGE SCALE GENOMIC DNA]</scope>
    <source>
        <strain evidence="4 5">Mx</strain>
    </source>
</reference>
<sequence>MPPPEPRIGKIDLETFSATVLTRLGAPDGSVIVPPFTGVDAGVVDLGDGKVLIVAEDPILAIPGQPLEIFGWYTVHIGASDVAVMGVKPRYMTYTLLLPPKTSDADLETIIDAIHEAALELGIAIVGGHTGRYPGLAAPLIGGVTVFAVADKDGYVTPRGARPGDDVILTKGPAIEAAGILATVREEDLLKIHPPELVERAKALTREMTVVKDALVAVEAGGVTSMHDATEGGVIGGLFEVANASGVGMIVDETSFICPEEVKMVCDFFGIDPVAAIAEGSLIITAKPGSSEEIIRRLHSAGIRASVIGTVTADQEERVMKRSDGRTVPLEIPEQDPFWPVFFEAVTDPSG</sequence>
<dbReference type="RefSeq" id="WP_316965554.1">
    <property type="nucleotide sequence ID" value="NZ_JARFPK010000003.1"/>
</dbReference>
<evidence type="ECO:0000313" key="5">
    <source>
        <dbReference type="Proteomes" id="UP001220010"/>
    </source>
</evidence>
<dbReference type="InterPro" id="IPR016188">
    <property type="entry name" value="PurM-like_N"/>
</dbReference>
<dbReference type="CDD" id="cd06061">
    <property type="entry name" value="PurM-like1"/>
    <property type="match status" value="1"/>
</dbReference>
<dbReference type="InterPro" id="IPR011854">
    <property type="entry name" value="HypE"/>
</dbReference>
<dbReference type="PANTHER" id="PTHR30303:SF4">
    <property type="entry name" value="HYDROGENASE EXPRESSION_FORMATION PROTEIN HYPE"/>
    <property type="match status" value="1"/>
</dbReference>